<protein>
    <submittedName>
        <fullName evidence="2">Uncharacterized protein</fullName>
    </submittedName>
</protein>
<sequence length="946" mass="103970">MAYNAISQNDHDAASNVSDSDASDSPPLPKASFEPLSLDFENLGGSTLMRTASTEKAPSISLKSVIRSRGASTTSYGMLEDDDYHAADQGPKSKRDCHVKEMQAERSADASRATPLKTAFSSPQSPELILQSPATDGPDLCHPTPDLQSLQGAYVGNVERLEKTAERLSLALDSGDNIANLEDEQGVRTLGSPIGSIRSRKQSVGSCTGPIDTRSGVYSPRRQSSSPRRSIQSPPSSQASARLRSGSVASRLAKVIEPENEDRHNVSEQEFSIPSTIPTTLNPPSIHLPQEPPQYHEPTMGAPVYDGQPIDRPGTAGSTDTYRQATNLFKDFDGVHFTAYSSEQSSSRRLSLSQPPLASLPQAHKEPTPGENMVYYPAPVPMEKRRTQLINSMPADKRKSAAWLPMGENQSDAPLRQNKRISQIPPQLRASAFFEQPPTHLDITVKENSAVATLDSILDAAALAPVSAFTDHPIVGHIGAGVYGKEKIKKRNKTEKHKPLSVIPLDVGEPTHSRNPSGQSAGQIEGNNGADESTPFRTSYDRERDGEGSDRYDDPQDPQSDGSESDDSEGKEEAFIGPPTTLLAELQMRKQEQKQRSRTAATAFPNGMHSTLLELDAVAQRQRENRNQRHVTLAWEDPGLAECREPDDDDVPLALLFPEKSRQADENRPLGLMEKLQLEENEPLSHRRARMRGEPPPVPRPRPTGTPQPPANRASTAFTLDIPGLEDNESDEEETLAQRKSNPGTRGIGTLLCKPDKLRTTHLTSLIKHVDDGGKLETHEDVPGDIREALYMEAQKRLEKGSGKANNIPIGTPYPPININVLPGHSTHGSVMAISPPEFLPSNERLRISSPQDEAVTEYCKWHEQQVSDETHKADWRKACAITLSHGLDLELVYEDQEHVRFLVEQGVTKETARRFIRDIHEWATMMKRILPRKGSVEENFDGVAN</sequence>
<evidence type="ECO:0000313" key="2">
    <source>
        <dbReference type="EMBL" id="KMU76455.1"/>
    </source>
</evidence>
<feature type="compositionally biased region" description="Basic and acidic residues" evidence="1">
    <location>
        <begin position="254"/>
        <end position="267"/>
    </location>
</feature>
<dbReference type="STRING" id="454286.A0A0J8QWM8"/>
<feature type="compositionally biased region" description="Polar residues" evidence="1">
    <location>
        <begin position="513"/>
        <end position="526"/>
    </location>
</feature>
<accession>A0A0J8QWM8</accession>
<feature type="region of interest" description="Disordered" evidence="1">
    <location>
        <begin position="1"/>
        <end position="36"/>
    </location>
</feature>
<name>A0A0J8QWM8_COCIT</name>
<feature type="compositionally biased region" description="Basic and acidic residues" evidence="1">
    <location>
        <begin position="659"/>
        <end position="668"/>
    </location>
</feature>
<feature type="region of interest" description="Disordered" evidence="1">
    <location>
        <begin position="343"/>
        <end position="371"/>
    </location>
</feature>
<feature type="region of interest" description="Disordered" evidence="1">
    <location>
        <begin position="489"/>
        <end position="609"/>
    </location>
</feature>
<feature type="region of interest" description="Disordered" evidence="1">
    <location>
        <begin position="49"/>
        <end position="146"/>
    </location>
</feature>
<feature type="compositionally biased region" description="Basic and acidic residues" evidence="1">
    <location>
        <begin position="539"/>
        <end position="554"/>
    </location>
</feature>
<feature type="compositionally biased region" description="Low complexity" evidence="1">
    <location>
        <begin position="343"/>
        <end position="362"/>
    </location>
</feature>
<dbReference type="Proteomes" id="UP000054559">
    <property type="component" value="Unassembled WGS sequence"/>
</dbReference>
<reference evidence="3" key="1">
    <citation type="journal article" date="2010" name="Genome Res.">
        <title>Population genomic sequencing of Coccidioides fungi reveals recent hybridization and transposon control.</title>
        <authorList>
            <person name="Neafsey D.E."/>
            <person name="Barker B.M."/>
            <person name="Sharpton T.J."/>
            <person name="Stajich J.E."/>
            <person name="Park D.J."/>
            <person name="Whiston E."/>
            <person name="Hung C.-Y."/>
            <person name="McMahan C."/>
            <person name="White J."/>
            <person name="Sykes S."/>
            <person name="Heiman D."/>
            <person name="Young S."/>
            <person name="Zeng Q."/>
            <person name="Abouelleil A."/>
            <person name="Aftuck L."/>
            <person name="Bessette D."/>
            <person name="Brown A."/>
            <person name="FitzGerald M."/>
            <person name="Lui A."/>
            <person name="Macdonald J.P."/>
            <person name="Priest M."/>
            <person name="Orbach M.J."/>
            <person name="Galgiani J.N."/>
            <person name="Kirkland T.N."/>
            <person name="Cole G.T."/>
            <person name="Birren B.W."/>
            <person name="Henn M.R."/>
            <person name="Taylor J.W."/>
            <person name="Rounsley S.D."/>
        </authorList>
    </citation>
    <scope>NUCLEOTIDE SEQUENCE [LARGE SCALE GENOMIC DNA]</scope>
    <source>
        <strain evidence="3">RMSCC 3703</strain>
    </source>
</reference>
<feature type="compositionally biased region" description="Pro residues" evidence="1">
    <location>
        <begin position="694"/>
        <end position="710"/>
    </location>
</feature>
<feature type="compositionally biased region" description="Low complexity" evidence="1">
    <location>
        <begin position="219"/>
        <end position="245"/>
    </location>
</feature>
<dbReference type="OrthoDB" id="5288142at2759"/>
<feature type="compositionally biased region" description="Acidic residues" evidence="1">
    <location>
        <begin position="724"/>
        <end position="735"/>
    </location>
</feature>
<feature type="compositionally biased region" description="Polar residues" evidence="1">
    <location>
        <begin position="268"/>
        <end position="283"/>
    </location>
</feature>
<dbReference type="EMBL" id="DS268120">
    <property type="protein sequence ID" value="KMU76455.1"/>
    <property type="molecule type" value="Genomic_DNA"/>
</dbReference>
<feature type="compositionally biased region" description="Low complexity" evidence="1">
    <location>
        <begin position="14"/>
        <end position="25"/>
    </location>
</feature>
<feature type="region of interest" description="Disordered" evidence="1">
    <location>
        <begin position="658"/>
        <end position="752"/>
    </location>
</feature>
<dbReference type="AlphaFoldDB" id="A0A0J8QWM8"/>
<proteinExistence type="predicted"/>
<evidence type="ECO:0000313" key="3">
    <source>
        <dbReference type="Proteomes" id="UP000054559"/>
    </source>
</evidence>
<gene>
    <name evidence="2" type="ORF">CISG_01188</name>
</gene>
<feature type="region of interest" description="Disordered" evidence="1">
    <location>
        <begin position="176"/>
        <end position="322"/>
    </location>
</feature>
<evidence type="ECO:0000256" key="1">
    <source>
        <dbReference type="SAM" id="MobiDB-lite"/>
    </source>
</evidence>
<feature type="compositionally biased region" description="Basic and acidic residues" evidence="1">
    <location>
        <begin position="91"/>
        <end position="109"/>
    </location>
</feature>
<organism evidence="2 3">
    <name type="scientific">Coccidioides immitis RMSCC 3703</name>
    <dbReference type="NCBI Taxonomy" id="454286"/>
    <lineage>
        <taxon>Eukaryota</taxon>
        <taxon>Fungi</taxon>
        <taxon>Dikarya</taxon>
        <taxon>Ascomycota</taxon>
        <taxon>Pezizomycotina</taxon>
        <taxon>Eurotiomycetes</taxon>
        <taxon>Eurotiomycetidae</taxon>
        <taxon>Onygenales</taxon>
        <taxon>Onygenaceae</taxon>
        <taxon>Coccidioides</taxon>
    </lineage>
</organism>